<dbReference type="PIRSF" id="PIRSF001586">
    <property type="entry name" value="FGAM_synth_I"/>
    <property type="match status" value="1"/>
</dbReference>
<dbReference type="RefSeq" id="WP_075139168.1">
    <property type="nucleotide sequence ID" value="NZ_CP015994.1"/>
</dbReference>
<sequence length="260" mass="28568">MNLVVLSGYGLNCEEETLFAFMEAGRFLNASVSGRIMHINELLLNPKCLREFNTMVVPGGFSYGDDTGAGNAFALRMLHGLGEEMRAFVEQDKLLLGICNGCQILLRVFFPDVALVRNDVGRYQCRWVRVRSCCGSVWLKGIDEMYIPVAHGEGKFCAPDGVLDGLVEHGSVAMKYAKPSGEPADGQFPHNPNGSAYDIAALSGNGGRALLMMPHPERAVFFTQRYDWTDVKDASMRAGKPAPTYADGFEVFCNAVRYFA</sequence>
<dbReference type="OrthoDB" id="9804441at2"/>
<dbReference type="GO" id="GO:0005524">
    <property type="term" value="F:ATP binding"/>
    <property type="evidence" value="ECO:0007669"/>
    <property type="project" value="UniProtKB-KW"/>
</dbReference>
<dbReference type="PANTHER" id="PTHR10099:SF1">
    <property type="entry name" value="PHOSPHORIBOSYLFORMYLGLYCINAMIDINE SYNTHASE"/>
    <property type="match status" value="1"/>
</dbReference>
<keyword evidence="5" id="KW-0378">Hydrolase</keyword>
<reference evidence="9" key="1">
    <citation type="submission" date="2018-06" db="EMBL/GenBank/DDBJ databases">
        <title>The Anaplasma ovis genome reveals a high proportion of pseudogenes.</title>
        <authorList>
            <person name="Liu Z."/>
            <person name="Peasley A.M."/>
            <person name="Yang J."/>
            <person name="Li Y."/>
            <person name="Guan G."/>
            <person name="Luo J."/>
            <person name="Yin H."/>
            <person name="Brayton K.A."/>
        </authorList>
    </citation>
    <scope>NUCLEOTIDE SEQUENCE [LARGE SCALE GENOMIC DNA]</scope>
    <source>
        <strain evidence="9">Haibei</strain>
    </source>
</reference>
<evidence type="ECO:0000256" key="4">
    <source>
        <dbReference type="ARBA" id="ARBA00022755"/>
    </source>
</evidence>
<keyword evidence="1" id="KW-0963">Cytoplasm</keyword>
<dbReference type="InterPro" id="IPR010075">
    <property type="entry name" value="PRibForGlyAmidine_synth_PurQ"/>
</dbReference>
<evidence type="ECO:0000256" key="1">
    <source>
        <dbReference type="ARBA" id="ARBA00022490"/>
    </source>
</evidence>
<dbReference type="AlphaFoldDB" id="A0A2Z2L8I4"/>
<dbReference type="Pfam" id="PF13507">
    <property type="entry name" value="GATase_5"/>
    <property type="match status" value="1"/>
</dbReference>
<evidence type="ECO:0000256" key="2">
    <source>
        <dbReference type="ARBA" id="ARBA00022598"/>
    </source>
</evidence>
<reference evidence="8 9" key="2">
    <citation type="journal article" date="2019" name="BMC Genomics">
        <title>The Anaplasma ovis genome reveals a high proportion of pseudogenes.</title>
        <authorList>
            <person name="Liu Z."/>
            <person name="Peasley A.M."/>
            <person name="Yang J."/>
            <person name="Li Y."/>
            <person name="Guan G."/>
            <person name="Luo J."/>
            <person name="Yin H."/>
            <person name="Brayton K.A."/>
        </authorList>
    </citation>
    <scope>NUCLEOTIDE SEQUENCE [LARGE SCALE GENOMIC DNA]</scope>
    <source>
        <strain evidence="8 9">Haibei</strain>
    </source>
</reference>
<proteinExistence type="predicted"/>
<keyword evidence="7" id="KW-0315">Glutamine amidotransferase</keyword>
<dbReference type="InterPro" id="IPR029062">
    <property type="entry name" value="Class_I_gatase-like"/>
</dbReference>
<dbReference type="Proteomes" id="UP000259762">
    <property type="component" value="Chromosome"/>
</dbReference>
<dbReference type="SMART" id="SM01211">
    <property type="entry name" value="GATase_5"/>
    <property type="match status" value="1"/>
</dbReference>
<dbReference type="GO" id="GO:0006189">
    <property type="term" value="P:'de novo' IMP biosynthetic process"/>
    <property type="evidence" value="ECO:0007669"/>
    <property type="project" value="InterPro"/>
</dbReference>
<keyword evidence="3" id="KW-0547">Nucleotide-binding</keyword>
<organism evidence="8 9">
    <name type="scientific">Anaplasma ovis str. Haibei</name>
    <dbReference type="NCBI Taxonomy" id="1248439"/>
    <lineage>
        <taxon>Bacteria</taxon>
        <taxon>Pseudomonadati</taxon>
        <taxon>Pseudomonadota</taxon>
        <taxon>Alphaproteobacteria</taxon>
        <taxon>Rickettsiales</taxon>
        <taxon>Anaplasmataceae</taxon>
        <taxon>Anaplasma</taxon>
    </lineage>
</organism>
<evidence type="ECO:0000256" key="5">
    <source>
        <dbReference type="ARBA" id="ARBA00022801"/>
    </source>
</evidence>
<dbReference type="PANTHER" id="PTHR10099">
    <property type="entry name" value="PHOSPHORIBOSYLFORMYLGLYCINAMIDINE SYNTHASE"/>
    <property type="match status" value="1"/>
</dbReference>
<keyword evidence="4" id="KW-0658">Purine biosynthesis</keyword>
<protein>
    <submittedName>
        <fullName evidence="8">Phosphoribosylformylglycinamidine synthase</fullName>
    </submittedName>
</protein>
<evidence type="ECO:0000256" key="6">
    <source>
        <dbReference type="ARBA" id="ARBA00022840"/>
    </source>
</evidence>
<dbReference type="GO" id="GO:0004642">
    <property type="term" value="F:phosphoribosylformylglycinamidine synthase activity"/>
    <property type="evidence" value="ECO:0007669"/>
    <property type="project" value="InterPro"/>
</dbReference>
<dbReference type="GO" id="GO:0005737">
    <property type="term" value="C:cytoplasm"/>
    <property type="evidence" value="ECO:0007669"/>
    <property type="project" value="TreeGrafter"/>
</dbReference>
<dbReference type="GO" id="GO:0016787">
    <property type="term" value="F:hydrolase activity"/>
    <property type="evidence" value="ECO:0007669"/>
    <property type="project" value="UniProtKB-KW"/>
</dbReference>
<gene>
    <name evidence="8" type="ORF">AOV_03555</name>
</gene>
<dbReference type="SUPFAM" id="SSF52317">
    <property type="entry name" value="Class I glutamine amidotransferase-like"/>
    <property type="match status" value="1"/>
</dbReference>
<dbReference type="KEGG" id="aoh:AOV_03555"/>
<dbReference type="Gene3D" id="3.40.50.880">
    <property type="match status" value="1"/>
</dbReference>
<evidence type="ECO:0000313" key="8">
    <source>
        <dbReference type="EMBL" id="ASI47876.1"/>
    </source>
</evidence>
<dbReference type="EMBL" id="CP015994">
    <property type="protein sequence ID" value="ASI47876.1"/>
    <property type="molecule type" value="Genomic_DNA"/>
</dbReference>
<keyword evidence="2" id="KW-0436">Ligase</keyword>
<name>A0A2Z2L8I4_9RICK</name>
<accession>A0A2Z2L8I4</accession>
<evidence type="ECO:0000313" key="9">
    <source>
        <dbReference type="Proteomes" id="UP000259762"/>
    </source>
</evidence>
<keyword evidence="6" id="KW-0067">ATP-binding</keyword>
<evidence type="ECO:0000256" key="7">
    <source>
        <dbReference type="ARBA" id="ARBA00022962"/>
    </source>
</evidence>
<keyword evidence="9" id="KW-1185">Reference proteome</keyword>
<evidence type="ECO:0000256" key="3">
    <source>
        <dbReference type="ARBA" id="ARBA00022741"/>
    </source>
</evidence>